<evidence type="ECO:0000313" key="3">
    <source>
        <dbReference type="Proteomes" id="UP000584374"/>
    </source>
</evidence>
<dbReference type="EMBL" id="JACHIW010000002">
    <property type="protein sequence ID" value="MBB5158915.1"/>
    <property type="molecule type" value="Genomic_DNA"/>
</dbReference>
<name>A0A840QJA5_9PSEU</name>
<dbReference type="CDD" id="cd03441">
    <property type="entry name" value="R_hydratase_like"/>
    <property type="match status" value="1"/>
</dbReference>
<dbReference type="AlphaFoldDB" id="A0A840QJA5"/>
<dbReference type="RefSeq" id="WP_184730991.1">
    <property type="nucleotide sequence ID" value="NZ_JACHIW010000002.1"/>
</dbReference>
<dbReference type="InterPro" id="IPR029069">
    <property type="entry name" value="HotDog_dom_sf"/>
</dbReference>
<accession>A0A840QJA5</accession>
<dbReference type="Pfam" id="PF13452">
    <property type="entry name" value="FAS1_DH_region"/>
    <property type="match status" value="1"/>
</dbReference>
<dbReference type="SUPFAM" id="SSF54637">
    <property type="entry name" value="Thioesterase/thiol ester dehydrase-isomerase"/>
    <property type="match status" value="2"/>
</dbReference>
<reference evidence="2 3" key="1">
    <citation type="submission" date="2020-08" db="EMBL/GenBank/DDBJ databases">
        <title>Sequencing the genomes of 1000 actinobacteria strains.</title>
        <authorList>
            <person name="Klenk H.-P."/>
        </authorList>
    </citation>
    <scope>NUCLEOTIDE SEQUENCE [LARGE SCALE GENOMIC DNA]</scope>
    <source>
        <strain evidence="2 3">DSM 45584</strain>
    </source>
</reference>
<gene>
    <name evidence="2" type="ORF">BJ970_006514</name>
</gene>
<comment type="caution">
    <text evidence="2">The sequence shown here is derived from an EMBL/GenBank/DDBJ whole genome shotgun (WGS) entry which is preliminary data.</text>
</comment>
<proteinExistence type="predicted"/>
<keyword evidence="3" id="KW-1185">Reference proteome</keyword>
<evidence type="ECO:0000313" key="2">
    <source>
        <dbReference type="EMBL" id="MBB5158915.1"/>
    </source>
</evidence>
<organism evidence="2 3">
    <name type="scientific">Saccharopolyspora phatthalungensis</name>
    <dbReference type="NCBI Taxonomy" id="664693"/>
    <lineage>
        <taxon>Bacteria</taxon>
        <taxon>Bacillati</taxon>
        <taxon>Actinomycetota</taxon>
        <taxon>Actinomycetes</taxon>
        <taxon>Pseudonocardiales</taxon>
        <taxon>Pseudonocardiaceae</taxon>
        <taxon>Saccharopolyspora</taxon>
    </lineage>
</organism>
<feature type="domain" description="FAS1-like dehydratase" evidence="1">
    <location>
        <begin position="42"/>
        <end position="158"/>
    </location>
</feature>
<dbReference type="Proteomes" id="UP000584374">
    <property type="component" value="Unassembled WGS sequence"/>
</dbReference>
<dbReference type="InterPro" id="IPR039569">
    <property type="entry name" value="FAS1-like_DH_region"/>
</dbReference>
<dbReference type="Gene3D" id="3.10.129.10">
    <property type="entry name" value="Hotdog Thioesterase"/>
    <property type="match status" value="2"/>
</dbReference>
<protein>
    <recommendedName>
        <fullName evidence="1">FAS1-like dehydratase domain-containing protein</fullName>
    </recommendedName>
</protein>
<sequence length="413" mass="46370">MSAEATMDKGLLSEGRITEEGLARMRDLLRVELRRPFILNTELNFDAVRRYCWGIGDDNPLWWDHDHARRSVFGAPVAPQGILYSTHPTYVQVGLPGVHGLHAGTTWRYFQPIPLGTSPTVSCWLDRIEERESTFAGPSVWVFFRTVYATQDGLVLAEAESYSIRSERRRSRKRGAKAAREMKVWQREEIEAIEAEILAYERRGAVDRFWEDVQVGDRMADLLKGPLCATDMISWYLGSQPVYQPAHAMALQHYRKHPKWAFRNPAIGVLEPNIRVHENVDAARSSGLPAPYDVGIQRQQWTLQALTDWAGDNSFLKSASTQIRGMNYFGDLTRIGGSVTRKWVDDDGDAVVELEFACTNQLGENTMPGRAVLALPRRGGPSPVAAARSRRQDRAAYLAQTAPDLVPLPAVAP</sequence>
<evidence type="ECO:0000259" key="1">
    <source>
        <dbReference type="Pfam" id="PF13452"/>
    </source>
</evidence>